<name>A0A1A0HGX0_9ASCO</name>
<dbReference type="InterPro" id="IPR050425">
    <property type="entry name" value="NAD(P)_dehydrat-like"/>
</dbReference>
<accession>A0A1A0HGX0</accession>
<dbReference type="SUPFAM" id="SSF51735">
    <property type="entry name" value="NAD(P)-binding Rossmann-fold domains"/>
    <property type="match status" value="1"/>
</dbReference>
<dbReference type="CDD" id="cd05227">
    <property type="entry name" value="AR_SDR_e"/>
    <property type="match status" value="1"/>
</dbReference>
<dbReference type="GO" id="GO:0016616">
    <property type="term" value="F:oxidoreductase activity, acting on the CH-OH group of donors, NAD or NADP as acceptor"/>
    <property type="evidence" value="ECO:0007669"/>
    <property type="project" value="TreeGrafter"/>
</dbReference>
<evidence type="ECO:0000313" key="5">
    <source>
        <dbReference type="Proteomes" id="UP000092555"/>
    </source>
</evidence>
<dbReference type="EMBL" id="LXTC01000001">
    <property type="protein sequence ID" value="OBA23424.1"/>
    <property type="molecule type" value="Genomic_DNA"/>
</dbReference>
<dbReference type="Gene3D" id="3.40.50.720">
    <property type="entry name" value="NAD(P)-binding Rossmann-like Domain"/>
    <property type="match status" value="1"/>
</dbReference>
<evidence type="ECO:0000256" key="1">
    <source>
        <dbReference type="ARBA" id="ARBA00023002"/>
    </source>
</evidence>
<dbReference type="InterPro" id="IPR001509">
    <property type="entry name" value="Epimerase_deHydtase"/>
</dbReference>
<dbReference type="PANTHER" id="PTHR10366">
    <property type="entry name" value="NAD DEPENDENT EPIMERASE/DEHYDRATASE"/>
    <property type="match status" value="1"/>
</dbReference>
<evidence type="ECO:0000313" key="4">
    <source>
        <dbReference type="EMBL" id="OBA23424.1"/>
    </source>
</evidence>
<gene>
    <name evidence="4" type="ORF">METBIDRAFT_76448</name>
</gene>
<protein>
    <submittedName>
        <fullName evidence="4">NAD(P)-binding protein</fullName>
    </submittedName>
</protein>
<dbReference type="Proteomes" id="UP000092555">
    <property type="component" value="Unassembled WGS sequence"/>
</dbReference>
<feature type="domain" description="NAD-dependent epimerase/dehydratase" evidence="3">
    <location>
        <begin position="5"/>
        <end position="257"/>
    </location>
</feature>
<keyword evidence="5" id="KW-1185">Reference proteome</keyword>
<dbReference type="RefSeq" id="XP_018713905.1">
    <property type="nucleotide sequence ID" value="XM_018858530.1"/>
</dbReference>
<dbReference type="STRING" id="869754.A0A1A0HGX0"/>
<dbReference type="OrthoDB" id="2735536at2759"/>
<comment type="similarity">
    <text evidence="2">Belongs to the NAD(P)-dependent epimerase/dehydratase family. Dihydroflavonol-4-reductase subfamily.</text>
</comment>
<sequence length="336" mass="36838">MVSSVFVSGASGYIAQHICNNLLKQGYRVVGSVRSPEKGDHISNLFNSSKFTYEVVPDIEPEGAFDEALKKHRSLDAFLHLASPFTFKAKDVEKELLNPAVNGTTNALKSIQNHGSQISKVIVTSSHAAMFDASKAKDPSYADNEESWNPITWKEAKTNPQLAFIASKKYAEKAAWDFVAKEKPTFSLNTINPVFVFGPQAFDSEARAPLNTSSEIIARMLRLKPTSKAPGLGGYFVDVRDVADAQIAVLEKDLSNKRLVLASEKFAGQDLIDILNANFESLRGKIPTGNPGTGAEIRNQLSNVDNTKTNELLKLKYTDLETSLTDMVRQLLAANK</sequence>
<reference evidence="4 5" key="1">
    <citation type="submission" date="2016-05" db="EMBL/GenBank/DDBJ databases">
        <title>Comparative genomics of biotechnologically important yeasts.</title>
        <authorList>
            <consortium name="DOE Joint Genome Institute"/>
            <person name="Riley R."/>
            <person name="Haridas S."/>
            <person name="Wolfe K.H."/>
            <person name="Lopes M.R."/>
            <person name="Hittinger C.T."/>
            <person name="Goker M."/>
            <person name="Salamov A."/>
            <person name="Wisecaver J."/>
            <person name="Long T.M."/>
            <person name="Aerts A.L."/>
            <person name="Barry K."/>
            <person name="Choi C."/>
            <person name="Clum A."/>
            <person name="Coughlan A.Y."/>
            <person name="Deshpande S."/>
            <person name="Douglass A.P."/>
            <person name="Hanson S.J."/>
            <person name="Klenk H.-P."/>
            <person name="LaButti K."/>
            <person name="Lapidus A."/>
            <person name="Lindquist E."/>
            <person name="Lipzen A."/>
            <person name="Meier-kolthoff J.P."/>
            <person name="Ohm R.A."/>
            <person name="Otillar R.P."/>
            <person name="Pangilinan J."/>
            <person name="Peng Y."/>
            <person name="Rokas A."/>
            <person name="Rosa C.A."/>
            <person name="Scheuner C."/>
            <person name="Sibirny A.A."/>
            <person name="Slot J.C."/>
            <person name="Stielow J.B."/>
            <person name="Sun H."/>
            <person name="Kurtzman C.P."/>
            <person name="Blackwell M."/>
            <person name="Grigoriev I.V."/>
            <person name="Jeffries T.W."/>
        </authorList>
    </citation>
    <scope>NUCLEOTIDE SEQUENCE [LARGE SCALE GENOMIC DNA]</scope>
    <source>
        <strain evidence="4 5">NRRL YB-4993</strain>
    </source>
</reference>
<evidence type="ECO:0000256" key="2">
    <source>
        <dbReference type="ARBA" id="ARBA00023445"/>
    </source>
</evidence>
<comment type="caution">
    <text evidence="4">The sequence shown here is derived from an EMBL/GenBank/DDBJ whole genome shotgun (WGS) entry which is preliminary data.</text>
</comment>
<dbReference type="FunFam" id="3.40.50.720:FF:000191">
    <property type="entry name" value="Methylglyoxal reductase (NADPH-dependent)"/>
    <property type="match status" value="1"/>
</dbReference>
<dbReference type="InterPro" id="IPR036291">
    <property type="entry name" value="NAD(P)-bd_dom_sf"/>
</dbReference>
<dbReference type="AlphaFoldDB" id="A0A1A0HGX0"/>
<evidence type="ECO:0000259" key="3">
    <source>
        <dbReference type="Pfam" id="PF01370"/>
    </source>
</evidence>
<dbReference type="PANTHER" id="PTHR10366:SF564">
    <property type="entry name" value="STEROL-4-ALPHA-CARBOXYLATE 3-DEHYDROGENASE, DECARBOXYLATING"/>
    <property type="match status" value="1"/>
</dbReference>
<organism evidence="4 5">
    <name type="scientific">Metschnikowia bicuspidata var. bicuspidata NRRL YB-4993</name>
    <dbReference type="NCBI Taxonomy" id="869754"/>
    <lineage>
        <taxon>Eukaryota</taxon>
        <taxon>Fungi</taxon>
        <taxon>Dikarya</taxon>
        <taxon>Ascomycota</taxon>
        <taxon>Saccharomycotina</taxon>
        <taxon>Pichiomycetes</taxon>
        <taxon>Metschnikowiaceae</taxon>
        <taxon>Metschnikowia</taxon>
    </lineage>
</organism>
<dbReference type="Pfam" id="PF01370">
    <property type="entry name" value="Epimerase"/>
    <property type="match status" value="1"/>
</dbReference>
<proteinExistence type="inferred from homology"/>
<dbReference type="GeneID" id="30031506"/>
<keyword evidence="1" id="KW-0560">Oxidoreductase</keyword>